<feature type="region of interest" description="Disordered" evidence="1">
    <location>
        <begin position="41"/>
        <end position="82"/>
    </location>
</feature>
<reference evidence="2" key="1">
    <citation type="submission" date="2022-05" db="EMBL/GenBank/DDBJ databases">
        <authorList>
            <person name="Jo J.-H."/>
            <person name="Im W.-T."/>
        </authorList>
    </citation>
    <scope>NUCLEOTIDE SEQUENCE</scope>
    <source>
        <strain evidence="2">RB56-2</strain>
    </source>
</reference>
<dbReference type="Proteomes" id="UP001165383">
    <property type="component" value="Unassembled WGS sequence"/>
</dbReference>
<feature type="compositionally biased region" description="Acidic residues" evidence="1">
    <location>
        <begin position="61"/>
        <end position="75"/>
    </location>
</feature>
<keyword evidence="3" id="KW-1185">Reference proteome</keyword>
<name>A0ABT0SAW1_9SPHN</name>
<evidence type="ECO:0000256" key="1">
    <source>
        <dbReference type="SAM" id="MobiDB-lite"/>
    </source>
</evidence>
<proteinExistence type="predicted"/>
<gene>
    <name evidence="2" type="ORF">LZ518_10070</name>
</gene>
<dbReference type="RefSeq" id="WP_249915858.1">
    <property type="nucleotide sequence ID" value="NZ_JAMGBB010000001.1"/>
</dbReference>
<comment type="caution">
    <text evidence="2">The sequence shown here is derived from an EMBL/GenBank/DDBJ whole genome shotgun (WGS) entry which is preliminary data.</text>
</comment>
<evidence type="ECO:0000313" key="2">
    <source>
        <dbReference type="EMBL" id="MCL6741477.1"/>
    </source>
</evidence>
<accession>A0ABT0SAW1</accession>
<organism evidence="2 3">
    <name type="scientific">Sphingomonas brevis</name>
    <dbReference type="NCBI Taxonomy" id="2908206"/>
    <lineage>
        <taxon>Bacteria</taxon>
        <taxon>Pseudomonadati</taxon>
        <taxon>Pseudomonadota</taxon>
        <taxon>Alphaproteobacteria</taxon>
        <taxon>Sphingomonadales</taxon>
        <taxon>Sphingomonadaceae</taxon>
        <taxon>Sphingomonas</taxon>
    </lineage>
</organism>
<evidence type="ECO:0000313" key="3">
    <source>
        <dbReference type="Proteomes" id="UP001165383"/>
    </source>
</evidence>
<feature type="region of interest" description="Disordered" evidence="1">
    <location>
        <begin position="1"/>
        <end position="27"/>
    </location>
</feature>
<dbReference type="EMBL" id="JAMGBB010000001">
    <property type="protein sequence ID" value="MCL6741477.1"/>
    <property type="molecule type" value="Genomic_DNA"/>
</dbReference>
<sequence length="82" mass="8774">MASSSEESYVDRAMAGPTPDNPSLSLKTRLKRAAFFDKREREVAEGNAEPVDHSAGLPEAGVEEGFDLPPEEDEGAGDRPSV</sequence>
<protein>
    <submittedName>
        <fullName evidence="2">Uncharacterized protein</fullName>
    </submittedName>
</protein>